<dbReference type="GO" id="GO:0005509">
    <property type="term" value="F:calcium ion binding"/>
    <property type="evidence" value="ECO:0007669"/>
    <property type="project" value="TreeGrafter"/>
</dbReference>
<dbReference type="Proteomes" id="UP000268535">
    <property type="component" value="Unassembled WGS sequence"/>
</dbReference>
<dbReference type="InterPro" id="IPR018105">
    <property type="entry name" value="Translational_control_tumour_p"/>
</dbReference>
<protein>
    <recommendedName>
        <fullName evidence="1">Translationally-controlled tumor protein homolog</fullName>
    </recommendedName>
</protein>
<sequence length="136" mass="15753">MITVREGCDVDIGANASAEGEDQEELEDGVQQVNDVIYSFRLQETSFQKKSYMVYIKDYMKQLKKTLAEKNPERLAIFEKKIQPFVKKILEKFDDYEFLVGESMSPEGLVALLNYREDGITPYITFFKDGLTEEKL</sequence>
<dbReference type="InterPro" id="IPR034737">
    <property type="entry name" value="TCTP"/>
</dbReference>
<evidence type="ECO:0000313" key="5">
    <source>
        <dbReference type="Proteomes" id="UP000268535"/>
    </source>
</evidence>
<reference evidence="5" key="1">
    <citation type="journal article" date="2018" name="Nat. Microbiol.">
        <title>Leveraging single-cell genomics to expand the fungal tree of life.</title>
        <authorList>
            <person name="Ahrendt S.R."/>
            <person name="Quandt C.A."/>
            <person name="Ciobanu D."/>
            <person name="Clum A."/>
            <person name="Salamov A."/>
            <person name="Andreopoulos B."/>
            <person name="Cheng J.F."/>
            <person name="Woyke T."/>
            <person name="Pelin A."/>
            <person name="Henrissat B."/>
            <person name="Reynolds N.K."/>
            <person name="Benny G.L."/>
            <person name="Smith M.E."/>
            <person name="James T.Y."/>
            <person name="Grigoriev I.V."/>
        </authorList>
    </citation>
    <scope>NUCLEOTIDE SEQUENCE [LARGE SCALE GENOMIC DNA]</scope>
    <source>
        <strain evidence="5">ATCC 52028</strain>
    </source>
</reference>
<dbReference type="PROSITE" id="PS51797">
    <property type="entry name" value="TCTP_3"/>
    <property type="match status" value="1"/>
</dbReference>
<accession>A0A4P9WSH5</accession>
<dbReference type="PROSITE" id="PS01002">
    <property type="entry name" value="TCTP_1"/>
    <property type="match status" value="1"/>
</dbReference>
<evidence type="ECO:0000256" key="1">
    <source>
        <dbReference type="ARBA" id="ARBA00014759"/>
    </source>
</evidence>
<dbReference type="GO" id="GO:0005737">
    <property type="term" value="C:cytoplasm"/>
    <property type="evidence" value="ECO:0007669"/>
    <property type="project" value="TreeGrafter"/>
</dbReference>
<dbReference type="PANTHER" id="PTHR11991">
    <property type="entry name" value="TRANSLATIONALLY CONTROLLED TUMOR PROTEIN-RELATED"/>
    <property type="match status" value="1"/>
</dbReference>
<feature type="domain" description="TCTP" evidence="3">
    <location>
        <begin position="1"/>
        <end position="136"/>
    </location>
</feature>
<dbReference type="PRINTS" id="PR01653">
    <property type="entry name" value="TCTPROTEIN"/>
</dbReference>
<evidence type="ECO:0000313" key="4">
    <source>
        <dbReference type="EMBL" id="RKO95335.1"/>
    </source>
</evidence>
<evidence type="ECO:0000259" key="3">
    <source>
        <dbReference type="PROSITE" id="PS51797"/>
    </source>
</evidence>
<dbReference type="FunFam" id="2.170.150.10:FF:000002">
    <property type="entry name" value="Translationally-controlled tumor protein homolog"/>
    <property type="match status" value="1"/>
</dbReference>
<dbReference type="InterPro" id="IPR011057">
    <property type="entry name" value="Mss4-like_sf"/>
</dbReference>
<dbReference type="SUPFAM" id="SSF51316">
    <property type="entry name" value="Mss4-like"/>
    <property type="match status" value="1"/>
</dbReference>
<dbReference type="PANTHER" id="PTHR11991:SF0">
    <property type="entry name" value="TRANSLATIONALLY-CONTROLLED TUMOR PROTEIN"/>
    <property type="match status" value="1"/>
</dbReference>
<dbReference type="Gene3D" id="2.170.150.10">
    <property type="entry name" value="Metal Binding Protein, Guanine Nucleotide Exchange Factor, Chain A"/>
    <property type="match status" value="1"/>
</dbReference>
<organism evidence="4 5">
    <name type="scientific">Caulochytrium protostelioides</name>
    <dbReference type="NCBI Taxonomy" id="1555241"/>
    <lineage>
        <taxon>Eukaryota</taxon>
        <taxon>Fungi</taxon>
        <taxon>Fungi incertae sedis</taxon>
        <taxon>Chytridiomycota</taxon>
        <taxon>Chytridiomycota incertae sedis</taxon>
        <taxon>Chytridiomycetes</taxon>
        <taxon>Caulochytriales</taxon>
        <taxon>Caulochytriaceae</taxon>
        <taxon>Caulochytrium</taxon>
    </lineage>
</organism>
<name>A0A4P9WSH5_9FUNG</name>
<gene>
    <name evidence="4" type="ORF">CAUPRSCDRAFT_9243</name>
</gene>
<dbReference type="AlphaFoldDB" id="A0A4P9WSH5"/>
<evidence type="ECO:0000256" key="2">
    <source>
        <dbReference type="PROSITE-ProRule" id="PRU01133"/>
    </source>
</evidence>
<comment type="similarity">
    <text evidence="2">Belongs to the TCTP family.</text>
</comment>
<dbReference type="EMBL" id="ML012095">
    <property type="protein sequence ID" value="RKO95335.1"/>
    <property type="molecule type" value="Genomic_DNA"/>
</dbReference>
<dbReference type="Pfam" id="PF00838">
    <property type="entry name" value="TCTP"/>
    <property type="match status" value="1"/>
</dbReference>
<proteinExistence type="inferred from homology"/>
<dbReference type="InterPro" id="IPR011323">
    <property type="entry name" value="Mss4/transl-control_tumour"/>
</dbReference>
<dbReference type="InterPro" id="IPR018103">
    <property type="entry name" value="Translation_control_tumour_CS"/>
</dbReference>